<name>A0AAW1DRB5_9HEMI</name>
<dbReference type="SUPFAM" id="SSF52540">
    <property type="entry name" value="P-loop containing nucleoside triphosphate hydrolases"/>
    <property type="match status" value="1"/>
</dbReference>
<keyword evidence="4" id="KW-0378">Hydrolase</keyword>
<keyword evidence="5" id="KW-0347">Helicase</keyword>
<reference evidence="10 11" key="1">
    <citation type="submission" date="2022-12" db="EMBL/GenBank/DDBJ databases">
        <title>Chromosome-level genome assembly of true bugs.</title>
        <authorList>
            <person name="Ma L."/>
            <person name="Li H."/>
        </authorList>
    </citation>
    <scope>NUCLEOTIDE SEQUENCE [LARGE SCALE GENOMIC DNA]</scope>
    <source>
        <strain evidence="10">Lab_2022b</strain>
    </source>
</reference>
<evidence type="ECO:0000313" key="11">
    <source>
        <dbReference type="Proteomes" id="UP001461498"/>
    </source>
</evidence>
<dbReference type="PANTHER" id="PTHR18934:SF136">
    <property type="entry name" value="ATP-DEPENDENT RNA HELICASE DHX35-RELATED"/>
    <property type="match status" value="1"/>
</dbReference>
<proteinExistence type="inferred from homology"/>
<sequence length="685" mass="77273">MTSKPRFLKPDIDGDWHEDKSDIDSHSNTSFVYNSNLAMVLEQQRIKLPIYKYRSHILYLLENFQTVVLVGETGCGKSTQIPQYLLEAGWCDDGKIIGITEPRRIAATMLATRVAEEKGSLLGDTVGYTIRFDDCTDKEKTKIKYMTEGILMREMMSDPLLRSYSVIMVDEVHERSINTDLLLGLLKKILKKQKQLKLIVTSATVDAEHIKEFFNLSNETSETKKDSSTILSVEGRLYPVNIFYLKEPAPDFIKALVDTVVKIHCKEPNGDILGFLTGQEEVDLAVSLLENQEYDSKLKLFALPMYGSLPNSEQIKVFRPTPKGMRKVVIATNIAETSVTIPGIVYVIDCGFVKMRWFDPESHLESLVMVPISKSAAEQRAGRAGRIRTGNAYRLYTEESFEKLNTETLCEMQRVELSGAVLQMKALGIDNIVRFNFLTPPASKSLLSSLELLHALGAIDEDAQLTEPDGIRMAEFPLSPLHAKTLLSSNDFGCTTEIATILALLQVENLFVTVTSGAASIKARVKKRNFEVEEGDLITALNVYTSYLKIAENARKQWCFTNFVNYKSMKRVDQLLSQMKGLLKTFGIDFTSCKGKVETICKCITAGFFSNAAYLHSSGIYKTIRGNYDLHIHPSSVLYTLPQPQWVIYSDIICSQKLYMRELTVIKPEWLLEVAPHFYHKTVEK</sequence>
<feature type="domain" description="Helicase ATP-binding" evidence="8">
    <location>
        <begin position="58"/>
        <end position="223"/>
    </location>
</feature>
<evidence type="ECO:0000256" key="6">
    <source>
        <dbReference type="ARBA" id="ARBA00022840"/>
    </source>
</evidence>
<dbReference type="PANTHER" id="PTHR18934">
    <property type="entry name" value="ATP-DEPENDENT RNA HELICASE"/>
    <property type="match status" value="1"/>
</dbReference>
<evidence type="ECO:0000256" key="5">
    <source>
        <dbReference type="ARBA" id="ARBA00022806"/>
    </source>
</evidence>
<gene>
    <name evidence="10" type="ORF">O3M35_005616</name>
</gene>
<dbReference type="Pfam" id="PF07717">
    <property type="entry name" value="OB_NTP_bind"/>
    <property type="match status" value="1"/>
</dbReference>
<dbReference type="FunFam" id="3.40.50.300:FF:000145">
    <property type="entry name" value="probable ATP-dependent RNA helicase DHX40"/>
    <property type="match status" value="1"/>
</dbReference>
<evidence type="ECO:0000256" key="2">
    <source>
        <dbReference type="ARBA" id="ARBA00012552"/>
    </source>
</evidence>
<dbReference type="Pfam" id="PF00271">
    <property type="entry name" value="Helicase_C"/>
    <property type="match status" value="1"/>
</dbReference>
<dbReference type="InterPro" id="IPR011709">
    <property type="entry name" value="DEAD-box_helicase_OB_fold"/>
</dbReference>
<dbReference type="SMART" id="SM00487">
    <property type="entry name" value="DEXDc"/>
    <property type="match status" value="1"/>
</dbReference>
<evidence type="ECO:0000313" key="10">
    <source>
        <dbReference type="EMBL" id="KAK9510945.1"/>
    </source>
</evidence>
<dbReference type="InterPro" id="IPR014001">
    <property type="entry name" value="Helicase_ATP-bd"/>
</dbReference>
<dbReference type="SMART" id="SM00490">
    <property type="entry name" value="HELICc"/>
    <property type="match status" value="1"/>
</dbReference>
<dbReference type="InterPro" id="IPR011545">
    <property type="entry name" value="DEAD/DEAH_box_helicase_dom"/>
</dbReference>
<dbReference type="PROSITE" id="PS51192">
    <property type="entry name" value="HELICASE_ATP_BIND_1"/>
    <property type="match status" value="1"/>
</dbReference>
<dbReference type="InterPro" id="IPR027417">
    <property type="entry name" value="P-loop_NTPase"/>
</dbReference>
<dbReference type="InterPro" id="IPR007502">
    <property type="entry name" value="Helicase-assoc_dom"/>
</dbReference>
<keyword evidence="3" id="KW-0547">Nucleotide-binding</keyword>
<dbReference type="Gene3D" id="3.40.50.300">
    <property type="entry name" value="P-loop containing nucleotide triphosphate hydrolases"/>
    <property type="match status" value="2"/>
</dbReference>
<dbReference type="Proteomes" id="UP001461498">
    <property type="component" value="Unassembled WGS sequence"/>
</dbReference>
<dbReference type="AlphaFoldDB" id="A0AAW1DRB5"/>
<dbReference type="PROSITE" id="PS00690">
    <property type="entry name" value="DEAH_ATP_HELICASE"/>
    <property type="match status" value="1"/>
</dbReference>
<dbReference type="GO" id="GO:0071013">
    <property type="term" value="C:catalytic step 2 spliceosome"/>
    <property type="evidence" value="ECO:0007669"/>
    <property type="project" value="TreeGrafter"/>
</dbReference>
<evidence type="ECO:0000256" key="7">
    <source>
        <dbReference type="ARBA" id="ARBA00047984"/>
    </source>
</evidence>
<dbReference type="Pfam" id="PF00270">
    <property type="entry name" value="DEAD"/>
    <property type="match status" value="1"/>
</dbReference>
<dbReference type="CDD" id="cd18791">
    <property type="entry name" value="SF2_C_RHA"/>
    <property type="match status" value="1"/>
</dbReference>
<dbReference type="GO" id="GO:0016787">
    <property type="term" value="F:hydrolase activity"/>
    <property type="evidence" value="ECO:0007669"/>
    <property type="project" value="UniProtKB-KW"/>
</dbReference>
<dbReference type="PROSITE" id="PS51194">
    <property type="entry name" value="HELICASE_CTER"/>
    <property type="match status" value="1"/>
</dbReference>
<dbReference type="EC" id="3.6.4.13" evidence="2"/>
<dbReference type="InterPro" id="IPR002464">
    <property type="entry name" value="DNA/RNA_helicase_DEAH_CS"/>
</dbReference>
<dbReference type="SMART" id="SM00847">
    <property type="entry name" value="HA2"/>
    <property type="match status" value="1"/>
</dbReference>
<evidence type="ECO:0000256" key="4">
    <source>
        <dbReference type="ARBA" id="ARBA00022801"/>
    </source>
</evidence>
<evidence type="ECO:0000259" key="9">
    <source>
        <dbReference type="PROSITE" id="PS51194"/>
    </source>
</evidence>
<dbReference type="Pfam" id="PF21010">
    <property type="entry name" value="HA2_C"/>
    <property type="match status" value="1"/>
</dbReference>
<dbReference type="EMBL" id="JAPXFL010000002">
    <property type="protein sequence ID" value="KAK9510945.1"/>
    <property type="molecule type" value="Genomic_DNA"/>
</dbReference>
<keyword evidence="6" id="KW-0067">ATP-binding</keyword>
<evidence type="ECO:0000256" key="1">
    <source>
        <dbReference type="ARBA" id="ARBA00008792"/>
    </source>
</evidence>
<dbReference type="InterPro" id="IPR001650">
    <property type="entry name" value="Helicase_C-like"/>
</dbReference>
<dbReference type="GO" id="GO:0003723">
    <property type="term" value="F:RNA binding"/>
    <property type="evidence" value="ECO:0007669"/>
    <property type="project" value="TreeGrafter"/>
</dbReference>
<comment type="catalytic activity">
    <reaction evidence="7">
        <text>ATP + H2O = ADP + phosphate + H(+)</text>
        <dbReference type="Rhea" id="RHEA:13065"/>
        <dbReference type="ChEBI" id="CHEBI:15377"/>
        <dbReference type="ChEBI" id="CHEBI:15378"/>
        <dbReference type="ChEBI" id="CHEBI:30616"/>
        <dbReference type="ChEBI" id="CHEBI:43474"/>
        <dbReference type="ChEBI" id="CHEBI:456216"/>
        <dbReference type="EC" id="3.6.4.13"/>
    </reaction>
</comment>
<dbReference type="InterPro" id="IPR048333">
    <property type="entry name" value="HA2_WH"/>
</dbReference>
<evidence type="ECO:0000259" key="8">
    <source>
        <dbReference type="PROSITE" id="PS51192"/>
    </source>
</evidence>
<feature type="domain" description="Helicase C-terminal" evidence="9">
    <location>
        <begin position="255"/>
        <end position="428"/>
    </location>
</feature>
<evidence type="ECO:0000256" key="3">
    <source>
        <dbReference type="ARBA" id="ARBA00022741"/>
    </source>
</evidence>
<dbReference type="Pfam" id="PF04408">
    <property type="entry name" value="WHD_HA2"/>
    <property type="match status" value="1"/>
</dbReference>
<dbReference type="Gene3D" id="1.20.120.1080">
    <property type="match status" value="1"/>
</dbReference>
<dbReference type="GO" id="GO:0003724">
    <property type="term" value="F:RNA helicase activity"/>
    <property type="evidence" value="ECO:0007669"/>
    <property type="project" value="UniProtKB-EC"/>
</dbReference>
<keyword evidence="11" id="KW-1185">Reference proteome</keyword>
<dbReference type="FunFam" id="3.40.50.300:FF:000578">
    <property type="entry name" value="probable ATP-dependent RNA helicase DHX35"/>
    <property type="match status" value="1"/>
</dbReference>
<dbReference type="GO" id="GO:0005524">
    <property type="term" value="F:ATP binding"/>
    <property type="evidence" value="ECO:0007669"/>
    <property type="project" value="UniProtKB-KW"/>
</dbReference>
<comment type="similarity">
    <text evidence="1">Belongs to the DEAD box helicase family. DEAH subfamily.</text>
</comment>
<comment type="caution">
    <text evidence="10">The sequence shown here is derived from an EMBL/GenBank/DDBJ whole genome shotgun (WGS) entry which is preliminary data.</text>
</comment>
<accession>A0AAW1DRB5</accession>
<protein>
    <recommendedName>
        <fullName evidence="2">RNA helicase</fullName>
        <ecNumber evidence="2">3.6.4.13</ecNumber>
    </recommendedName>
</protein>
<organism evidence="10 11">
    <name type="scientific">Rhynocoris fuscipes</name>
    <dbReference type="NCBI Taxonomy" id="488301"/>
    <lineage>
        <taxon>Eukaryota</taxon>
        <taxon>Metazoa</taxon>
        <taxon>Ecdysozoa</taxon>
        <taxon>Arthropoda</taxon>
        <taxon>Hexapoda</taxon>
        <taxon>Insecta</taxon>
        <taxon>Pterygota</taxon>
        <taxon>Neoptera</taxon>
        <taxon>Paraneoptera</taxon>
        <taxon>Hemiptera</taxon>
        <taxon>Heteroptera</taxon>
        <taxon>Panheteroptera</taxon>
        <taxon>Cimicomorpha</taxon>
        <taxon>Reduviidae</taxon>
        <taxon>Harpactorinae</taxon>
        <taxon>Harpactorini</taxon>
        <taxon>Rhynocoris</taxon>
    </lineage>
</organism>